<comment type="cofactor">
    <cofactor evidence="5">
        <name>a divalent metal cation</name>
        <dbReference type="ChEBI" id="CHEBI:60240"/>
    </cofactor>
    <text evidence="5">Binds 1 divalent metal cation per subunit.</text>
</comment>
<organism evidence="7 8">
    <name type="scientific">Alicyclobacillus cellulosilyticus</name>
    <dbReference type="NCBI Taxonomy" id="1003997"/>
    <lineage>
        <taxon>Bacteria</taxon>
        <taxon>Bacillati</taxon>
        <taxon>Bacillota</taxon>
        <taxon>Bacilli</taxon>
        <taxon>Bacillales</taxon>
        <taxon>Alicyclobacillaceae</taxon>
        <taxon>Alicyclobacillus</taxon>
    </lineage>
</organism>
<dbReference type="SUPFAM" id="SSF64167">
    <property type="entry name" value="SurE-like"/>
    <property type="match status" value="1"/>
</dbReference>
<dbReference type="Proteomes" id="UP000637695">
    <property type="component" value="Unassembled WGS sequence"/>
</dbReference>
<comment type="function">
    <text evidence="5">Nucleotidase that shows phosphatase activity on nucleoside 5'-monophosphates.</text>
</comment>
<comment type="caution">
    <text evidence="7">The sequence shown here is derived from an EMBL/GenBank/DDBJ whole genome shotgun (WGS) entry which is preliminary data.</text>
</comment>
<dbReference type="InterPro" id="IPR030048">
    <property type="entry name" value="SurE"/>
</dbReference>
<feature type="binding site" evidence="5">
    <location>
        <position position="8"/>
    </location>
    <ligand>
        <name>a divalent metal cation</name>
        <dbReference type="ChEBI" id="CHEBI:60240"/>
    </ligand>
</feature>
<keyword evidence="4 5" id="KW-0378">Hydrolase</keyword>
<sequence length="262" mass="28136">MRILVSNDDGIAAAGIRALAEAMATLGDVWVVAPQHQRSASSHAISLHHTIKIQQVDIGIAGVQAAFAVDGTPVDCVKWAIVEFGKKAPFDLMVAGINAGKNLATDVLYSGTVAAAGEAGLHGVRSIAFSLAGPPYPFSEAAEVALAICRAAVHIPLPPDTFLSVNFPPAQIKSAPWRITRLGVRRFHDRFELLEREGDLCHVRYQGDELTAAEAEDADIRALARGEVSITPLCYHFTHDEMVERLRTDQGLRGLSQLSRDG</sequence>
<dbReference type="PANTHER" id="PTHR30457:SF0">
    <property type="entry name" value="PHOSPHATASE, PUTATIVE (AFU_ORTHOLOGUE AFUA_4G01070)-RELATED"/>
    <property type="match status" value="1"/>
</dbReference>
<dbReference type="HAMAP" id="MF_00060">
    <property type="entry name" value="SurE"/>
    <property type="match status" value="1"/>
</dbReference>
<dbReference type="PANTHER" id="PTHR30457">
    <property type="entry name" value="5'-NUCLEOTIDASE SURE"/>
    <property type="match status" value="1"/>
</dbReference>
<reference evidence="7" key="2">
    <citation type="submission" date="2020-09" db="EMBL/GenBank/DDBJ databases">
        <authorList>
            <person name="Sun Q."/>
            <person name="Ohkuma M."/>
        </authorList>
    </citation>
    <scope>NUCLEOTIDE SEQUENCE</scope>
    <source>
        <strain evidence="7">JCM 18487</strain>
    </source>
</reference>
<dbReference type="EC" id="3.1.3.5" evidence="5"/>
<comment type="similarity">
    <text evidence="2 5">Belongs to the SurE nucleotidase family.</text>
</comment>
<gene>
    <name evidence="5 7" type="primary">surE</name>
    <name evidence="7" type="ORF">GCM10010885_15550</name>
</gene>
<dbReference type="InterPro" id="IPR036523">
    <property type="entry name" value="SurE-like_sf"/>
</dbReference>
<dbReference type="Gene3D" id="3.40.1210.10">
    <property type="entry name" value="Survival protein SurE-like phosphatase/nucleotidase"/>
    <property type="match status" value="1"/>
</dbReference>
<keyword evidence="5" id="KW-0963">Cytoplasm</keyword>
<feature type="binding site" evidence="5">
    <location>
        <position position="39"/>
    </location>
    <ligand>
        <name>a divalent metal cation</name>
        <dbReference type="ChEBI" id="CHEBI:60240"/>
    </ligand>
</feature>
<proteinExistence type="inferred from homology"/>
<dbReference type="NCBIfam" id="TIGR00087">
    <property type="entry name" value="surE"/>
    <property type="match status" value="1"/>
</dbReference>
<evidence type="ECO:0000256" key="1">
    <source>
        <dbReference type="ARBA" id="ARBA00000815"/>
    </source>
</evidence>
<name>A0A917KDT0_9BACL</name>
<feature type="binding site" evidence="5">
    <location>
        <position position="98"/>
    </location>
    <ligand>
        <name>a divalent metal cation</name>
        <dbReference type="ChEBI" id="CHEBI:60240"/>
    </ligand>
</feature>
<protein>
    <recommendedName>
        <fullName evidence="5">5'-nucleotidase SurE</fullName>
        <ecNumber evidence="5">3.1.3.5</ecNumber>
    </recommendedName>
    <alternativeName>
        <fullName evidence="5">Nucleoside 5'-monophosphate phosphohydrolase</fullName>
    </alternativeName>
</protein>
<accession>A0A917KDT0</accession>
<evidence type="ECO:0000313" key="8">
    <source>
        <dbReference type="Proteomes" id="UP000637695"/>
    </source>
</evidence>
<dbReference type="GO" id="GO:0046872">
    <property type="term" value="F:metal ion binding"/>
    <property type="evidence" value="ECO:0007669"/>
    <property type="project" value="UniProtKB-UniRule"/>
</dbReference>
<comment type="subcellular location">
    <subcellularLocation>
        <location evidence="5">Cytoplasm</location>
    </subcellularLocation>
</comment>
<feature type="binding site" evidence="5">
    <location>
        <position position="9"/>
    </location>
    <ligand>
        <name>a divalent metal cation</name>
        <dbReference type="ChEBI" id="CHEBI:60240"/>
    </ligand>
</feature>
<keyword evidence="8" id="KW-1185">Reference proteome</keyword>
<dbReference type="Pfam" id="PF01975">
    <property type="entry name" value="SurE"/>
    <property type="match status" value="1"/>
</dbReference>
<keyword evidence="3 5" id="KW-0479">Metal-binding</keyword>
<keyword evidence="5" id="KW-0547">Nucleotide-binding</keyword>
<dbReference type="EMBL" id="BMOY01000022">
    <property type="protein sequence ID" value="GGJ07297.1"/>
    <property type="molecule type" value="Genomic_DNA"/>
</dbReference>
<evidence type="ECO:0000256" key="5">
    <source>
        <dbReference type="HAMAP-Rule" id="MF_00060"/>
    </source>
</evidence>
<dbReference type="GO" id="GO:0000166">
    <property type="term" value="F:nucleotide binding"/>
    <property type="evidence" value="ECO:0007669"/>
    <property type="project" value="UniProtKB-KW"/>
</dbReference>
<evidence type="ECO:0000256" key="3">
    <source>
        <dbReference type="ARBA" id="ARBA00022723"/>
    </source>
</evidence>
<dbReference type="GO" id="GO:0005737">
    <property type="term" value="C:cytoplasm"/>
    <property type="evidence" value="ECO:0007669"/>
    <property type="project" value="UniProtKB-SubCell"/>
</dbReference>
<evidence type="ECO:0000256" key="4">
    <source>
        <dbReference type="ARBA" id="ARBA00022801"/>
    </source>
</evidence>
<reference evidence="7" key="1">
    <citation type="journal article" date="2014" name="Int. J. Syst. Evol. Microbiol.">
        <title>Complete genome sequence of Corynebacterium casei LMG S-19264T (=DSM 44701T), isolated from a smear-ripened cheese.</title>
        <authorList>
            <consortium name="US DOE Joint Genome Institute (JGI-PGF)"/>
            <person name="Walter F."/>
            <person name="Albersmeier A."/>
            <person name="Kalinowski J."/>
            <person name="Ruckert C."/>
        </authorList>
    </citation>
    <scope>NUCLEOTIDE SEQUENCE</scope>
    <source>
        <strain evidence="7">JCM 18487</strain>
    </source>
</reference>
<feature type="domain" description="Survival protein SurE-like phosphatase/nucleotidase" evidence="6">
    <location>
        <begin position="3"/>
        <end position="188"/>
    </location>
</feature>
<evidence type="ECO:0000256" key="2">
    <source>
        <dbReference type="ARBA" id="ARBA00011062"/>
    </source>
</evidence>
<dbReference type="GO" id="GO:0008253">
    <property type="term" value="F:5'-nucleotidase activity"/>
    <property type="evidence" value="ECO:0007669"/>
    <property type="project" value="UniProtKB-UniRule"/>
</dbReference>
<dbReference type="InterPro" id="IPR002828">
    <property type="entry name" value="SurE-like_Pase/nucleotidase"/>
</dbReference>
<dbReference type="RefSeq" id="WP_229776648.1">
    <property type="nucleotide sequence ID" value="NZ_BMOY01000022.1"/>
</dbReference>
<comment type="catalytic activity">
    <reaction evidence="1 5">
        <text>a ribonucleoside 5'-phosphate + H2O = a ribonucleoside + phosphate</text>
        <dbReference type="Rhea" id="RHEA:12484"/>
        <dbReference type="ChEBI" id="CHEBI:15377"/>
        <dbReference type="ChEBI" id="CHEBI:18254"/>
        <dbReference type="ChEBI" id="CHEBI:43474"/>
        <dbReference type="ChEBI" id="CHEBI:58043"/>
        <dbReference type="EC" id="3.1.3.5"/>
    </reaction>
</comment>
<dbReference type="AlphaFoldDB" id="A0A917KDT0"/>
<evidence type="ECO:0000313" key="7">
    <source>
        <dbReference type="EMBL" id="GGJ07297.1"/>
    </source>
</evidence>
<evidence type="ECO:0000259" key="6">
    <source>
        <dbReference type="Pfam" id="PF01975"/>
    </source>
</evidence>